<protein>
    <recommendedName>
        <fullName evidence="16">Amino acid permease/ SLC12A domain-containing protein</fullName>
    </recommendedName>
</protein>
<dbReference type="Proteomes" id="UP000193380">
    <property type="component" value="Unassembled WGS sequence"/>
</dbReference>
<evidence type="ECO:0000256" key="11">
    <source>
        <dbReference type="ARBA" id="ARBA00023180"/>
    </source>
</evidence>
<dbReference type="Gene3D" id="1.20.1740.10">
    <property type="entry name" value="Amino acid/polyamine transporter I"/>
    <property type="match status" value="1"/>
</dbReference>
<organism evidence="17 18">
    <name type="scientific">Oncorhynchus mykiss</name>
    <name type="common">Rainbow trout</name>
    <name type="synonym">Salmo gairdneri</name>
    <dbReference type="NCBI Taxonomy" id="8022"/>
    <lineage>
        <taxon>Eukaryota</taxon>
        <taxon>Metazoa</taxon>
        <taxon>Chordata</taxon>
        <taxon>Craniata</taxon>
        <taxon>Vertebrata</taxon>
        <taxon>Euteleostomi</taxon>
        <taxon>Actinopterygii</taxon>
        <taxon>Neopterygii</taxon>
        <taxon>Teleostei</taxon>
        <taxon>Protacanthopterygii</taxon>
        <taxon>Salmoniformes</taxon>
        <taxon>Salmonidae</taxon>
        <taxon>Salmoninae</taxon>
        <taxon>Oncorhynchus</taxon>
    </lineage>
</organism>
<dbReference type="GO" id="GO:0007268">
    <property type="term" value="P:chemical synaptic transmission"/>
    <property type="evidence" value="ECO:0007669"/>
    <property type="project" value="TreeGrafter"/>
</dbReference>
<comment type="subcellular location">
    <subcellularLocation>
        <location evidence="1">Membrane</location>
        <topology evidence="1">Multi-pass membrane protein</topology>
    </subcellularLocation>
</comment>
<dbReference type="GO" id="GO:0015379">
    <property type="term" value="F:potassium:chloride symporter activity"/>
    <property type="evidence" value="ECO:0007669"/>
    <property type="project" value="InterPro"/>
</dbReference>
<keyword evidence="3" id="KW-0633">Potassium transport</keyword>
<dbReference type="PaxDb" id="8022-A0A060Z2G7"/>
<evidence type="ECO:0000256" key="5">
    <source>
        <dbReference type="ARBA" id="ARBA00022692"/>
    </source>
</evidence>
<keyword evidence="6" id="KW-0769">Symport</keyword>
<dbReference type="STRING" id="8022.A0A060Z2G7"/>
<dbReference type="PRINTS" id="PR01081">
    <property type="entry name" value="KCLTRNSPORT"/>
</dbReference>
<keyword evidence="2" id="KW-1003">Cell membrane</keyword>
<dbReference type="InterPro" id="IPR000076">
    <property type="entry name" value="KCL_cotranspt"/>
</dbReference>
<sequence>MESLAIVVMTCSCTMLTAISMSAIATNGVVPAGGSYYMISRSLGPEFGGAVGLCFYLGTTFAGSMYILGTIEILLTYIVPSAAIFKAEKKEDEPEALLNNMRVYGTCCLTLMSLVVFVGVKYVNKLALVFLACVILSILAIYAGVIKTAFEPPDFPICLLGNRTLQNHNFDQCLKTMKVGNVTVTTKLWSLFCDSPDFNATCNEYFTLNNVTVIQGIPGLTSGVIRDNIWGDYGPKGMLVENKHQMSEPAADTSQDIYMPYVANDITTFFTLLVGIYFPSVTGMFKWTSTCMNRRKRKCC</sequence>
<evidence type="ECO:0000259" key="16">
    <source>
        <dbReference type="Pfam" id="PF00324"/>
    </source>
</evidence>
<dbReference type="GO" id="GO:0055075">
    <property type="term" value="P:potassium ion homeostasis"/>
    <property type="evidence" value="ECO:0007669"/>
    <property type="project" value="TreeGrafter"/>
</dbReference>
<evidence type="ECO:0000256" key="9">
    <source>
        <dbReference type="ARBA" id="ARBA00023065"/>
    </source>
</evidence>
<feature type="transmembrane region" description="Helical" evidence="15">
    <location>
        <begin position="38"/>
        <end position="58"/>
    </location>
</feature>
<name>A0A060Z2G7_ONCMY</name>
<dbReference type="InterPro" id="IPR004841">
    <property type="entry name" value="AA-permease/SLC12A_dom"/>
</dbReference>
<comment type="similarity">
    <text evidence="13">Belongs to the SLC12A transporter family. K/Cl co-transporter subfamily.</text>
</comment>
<keyword evidence="7" id="KW-0630">Potassium</keyword>
<accession>A0A060Z2G7</accession>
<dbReference type="InterPro" id="IPR004842">
    <property type="entry name" value="SLC12A_fam"/>
</dbReference>
<comment type="catalytic activity">
    <reaction evidence="14">
        <text>K(+)(in) + chloride(in) = K(+)(out) + chloride(out)</text>
        <dbReference type="Rhea" id="RHEA:72427"/>
        <dbReference type="ChEBI" id="CHEBI:17996"/>
        <dbReference type="ChEBI" id="CHEBI:29103"/>
    </reaction>
</comment>
<dbReference type="GO" id="GO:0006884">
    <property type="term" value="P:cell volume homeostasis"/>
    <property type="evidence" value="ECO:0007669"/>
    <property type="project" value="TreeGrafter"/>
</dbReference>
<keyword evidence="10 15" id="KW-0472">Membrane</keyword>
<evidence type="ECO:0000256" key="2">
    <source>
        <dbReference type="ARBA" id="ARBA00022475"/>
    </source>
</evidence>
<dbReference type="AlphaFoldDB" id="A0A060Z2G7"/>
<feature type="transmembrane region" description="Helical" evidence="15">
    <location>
        <begin position="103"/>
        <end position="120"/>
    </location>
</feature>
<dbReference type="Pfam" id="PF00324">
    <property type="entry name" value="AA_permease"/>
    <property type="match status" value="1"/>
</dbReference>
<evidence type="ECO:0000256" key="8">
    <source>
        <dbReference type="ARBA" id="ARBA00022989"/>
    </source>
</evidence>
<keyword evidence="8 15" id="KW-1133">Transmembrane helix</keyword>
<keyword evidence="5 15" id="KW-0812">Transmembrane</keyword>
<dbReference type="PANTHER" id="PTHR11827">
    <property type="entry name" value="SOLUTE CARRIER FAMILY 12, CATION COTRANSPORTERS"/>
    <property type="match status" value="1"/>
</dbReference>
<evidence type="ECO:0000256" key="1">
    <source>
        <dbReference type="ARBA" id="ARBA00004141"/>
    </source>
</evidence>
<feature type="transmembrane region" description="Helical" evidence="15">
    <location>
        <begin position="127"/>
        <end position="146"/>
    </location>
</feature>
<evidence type="ECO:0000313" key="18">
    <source>
        <dbReference type="Proteomes" id="UP000193380"/>
    </source>
</evidence>
<dbReference type="EMBL" id="FR921346">
    <property type="protein sequence ID" value="CDQ95500.1"/>
    <property type="molecule type" value="Genomic_DNA"/>
</dbReference>
<keyword evidence="4" id="KW-0597">Phosphoprotein</keyword>
<proteinExistence type="inferred from homology"/>
<dbReference type="GO" id="GO:0005886">
    <property type="term" value="C:plasma membrane"/>
    <property type="evidence" value="ECO:0007669"/>
    <property type="project" value="TreeGrafter"/>
</dbReference>
<evidence type="ECO:0000256" key="12">
    <source>
        <dbReference type="ARBA" id="ARBA00023214"/>
    </source>
</evidence>
<evidence type="ECO:0000256" key="14">
    <source>
        <dbReference type="ARBA" id="ARBA00047825"/>
    </source>
</evidence>
<evidence type="ECO:0000256" key="15">
    <source>
        <dbReference type="SAM" id="Phobius"/>
    </source>
</evidence>
<evidence type="ECO:0000256" key="10">
    <source>
        <dbReference type="ARBA" id="ARBA00023136"/>
    </source>
</evidence>
<evidence type="ECO:0000256" key="3">
    <source>
        <dbReference type="ARBA" id="ARBA00022538"/>
    </source>
</evidence>
<dbReference type="GO" id="GO:1990573">
    <property type="term" value="P:potassium ion import across plasma membrane"/>
    <property type="evidence" value="ECO:0007669"/>
    <property type="project" value="TreeGrafter"/>
</dbReference>
<evidence type="ECO:0000256" key="7">
    <source>
        <dbReference type="ARBA" id="ARBA00022958"/>
    </source>
</evidence>
<keyword evidence="11" id="KW-0325">Glycoprotein</keyword>
<keyword evidence="9" id="KW-0406">Ion transport</keyword>
<evidence type="ECO:0000256" key="13">
    <source>
        <dbReference type="ARBA" id="ARBA00046331"/>
    </source>
</evidence>
<keyword evidence="6" id="KW-0813">Transport</keyword>
<dbReference type="GO" id="GO:0055064">
    <property type="term" value="P:chloride ion homeostasis"/>
    <property type="evidence" value="ECO:0007669"/>
    <property type="project" value="TreeGrafter"/>
</dbReference>
<reference evidence="17" key="2">
    <citation type="submission" date="2014-03" db="EMBL/GenBank/DDBJ databases">
        <authorList>
            <person name="Genoscope - CEA"/>
        </authorList>
    </citation>
    <scope>NUCLEOTIDE SEQUENCE</scope>
</reference>
<evidence type="ECO:0000256" key="4">
    <source>
        <dbReference type="ARBA" id="ARBA00022553"/>
    </source>
</evidence>
<gene>
    <name evidence="17" type="ORF">GSONMT00045248001</name>
</gene>
<evidence type="ECO:0000313" key="17">
    <source>
        <dbReference type="EMBL" id="CDQ95500.1"/>
    </source>
</evidence>
<keyword evidence="12" id="KW-0868">Chloride</keyword>
<feature type="domain" description="Amino acid permease/ SLC12A" evidence="16">
    <location>
        <begin position="4"/>
        <end position="146"/>
    </location>
</feature>
<evidence type="ECO:0000256" key="6">
    <source>
        <dbReference type="ARBA" id="ARBA00022847"/>
    </source>
</evidence>
<dbReference type="GO" id="GO:0045202">
    <property type="term" value="C:synapse"/>
    <property type="evidence" value="ECO:0007669"/>
    <property type="project" value="GOC"/>
</dbReference>
<dbReference type="PANTHER" id="PTHR11827:SF47">
    <property type="entry name" value="SOLUTE CARRIER FAMILY 12 MEMBER 7"/>
    <property type="match status" value="1"/>
</dbReference>
<reference evidence="17" key="1">
    <citation type="journal article" date="2014" name="Nat. Commun.">
        <title>The rainbow trout genome provides novel insights into evolution after whole-genome duplication in vertebrates.</title>
        <authorList>
            <person name="Berthelot C."/>
            <person name="Brunet F."/>
            <person name="Chalopin D."/>
            <person name="Juanchich A."/>
            <person name="Bernard M."/>
            <person name="Noel B."/>
            <person name="Bento P."/>
            <person name="Da Silva C."/>
            <person name="Labadie K."/>
            <person name="Alberti A."/>
            <person name="Aury J.M."/>
            <person name="Louis A."/>
            <person name="Dehais P."/>
            <person name="Bardou P."/>
            <person name="Montfort J."/>
            <person name="Klopp C."/>
            <person name="Cabau C."/>
            <person name="Gaspin C."/>
            <person name="Thorgaard G.H."/>
            <person name="Boussaha M."/>
            <person name="Quillet E."/>
            <person name="Guyomard R."/>
            <person name="Galiana D."/>
            <person name="Bobe J."/>
            <person name="Volff J.N."/>
            <person name="Genet C."/>
            <person name="Wincker P."/>
            <person name="Jaillon O."/>
            <person name="Roest Crollius H."/>
            <person name="Guiguen Y."/>
        </authorList>
    </citation>
    <scope>NUCLEOTIDE SEQUENCE [LARGE SCALE GENOMIC DNA]</scope>
</reference>
<feature type="transmembrane region" description="Helical" evidence="15">
    <location>
        <begin position="266"/>
        <end position="288"/>
    </location>
</feature>